<keyword evidence="7" id="KW-1185">Reference proteome</keyword>
<dbReference type="InterPro" id="IPR000064">
    <property type="entry name" value="NLP_P60_dom"/>
</dbReference>
<evidence type="ECO:0000256" key="3">
    <source>
        <dbReference type="ARBA" id="ARBA00022801"/>
    </source>
</evidence>
<name>A0A7W9C7B9_9CAUL</name>
<evidence type="ECO:0000259" key="5">
    <source>
        <dbReference type="PROSITE" id="PS51935"/>
    </source>
</evidence>
<feature type="domain" description="NlpC/P60" evidence="5">
    <location>
        <begin position="1"/>
        <end position="143"/>
    </location>
</feature>
<protein>
    <submittedName>
        <fullName evidence="6">NlpC/P60 family putative phage cell wall peptidase</fullName>
    </submittedName>
</protein>
<evidence type="ECO:0000313" key="7">
    <source>
        <dbReference type="Proteomes" id="UP000527324"/>
    </source>
</evidence>
<evidence type="ECO:0000256" key="4">
    <source>
        <dbReference type="ARBA" id="ARBA00022807"/>
    </source>
</evidence>
<dbReference type="EMBL" id="JACHOQ010000004">
    <property type="protein sequence ID" value="MBB5740377.1"/>
    <property type="molecule type" value="Genomic_DNA"/>
</dbReference>
<dbReference type="RefSeq" id="WP_183216825.1">
    <property type="nucleotide sequence ID" value="NZ_CAJFZW010000056.1"/>
</dbReference>
<dbReference type="Proteomes" id="UP000527324">
    <property type="component" value="Unassembled WGS sequence"/>
</dbReference>
<dbReference type="InterPro" id="IPR011929">
    <property type="entry name" value="Phage_pept_NlpC/P60"/>
</dbReference>
<dbReference type="PROSITE" id="PS51935">
    <property type="entry name" value="NLPC_P60"/>
    <property type="match status" value="1"/>
</dbReference>
<dbReference type="InterPro" id="IPR038765">
    <property type="entry name" value="Papain-like_cys_pep_sf"/>
</dbReference>
<dbReference type="AlphaFoldDB" id="A0A7W9C7B9"/>
<dbReference type="Gene3D" id="3.90.1720.10">
    <property type="entry name" value="endopeptidase domain like (from Nostoc punctiforme)"/>
    <property type="match status" value="1"/>
</dbReference>
<keyword evidence="2" id="KW-0645">Protease</keyword>
<dbReference type="GO" id="GO:0008234">
    <property type="term" value="F:cysteine-type peptidase activity"/>
    <property type="evidence" value="ECO:0007669"/>
    <property type="project" value="UniProtKB-KW"/>
</dbReference>
<comment type="similarity">
    <text evidence="1">Belongs to the peptidase C40 family.</text>
</comment>
<proteinExistence type="inferred from homology"/>
<keyword evidence="3" id="KW-0378">Hydrolase</keyword>
<comment type="caution">
    <text evidence="6">The sequence shown here is derived from an EMBL/GenBank/DDBJ whole genome shotgun (WGS) entry which is preliminary data.</text>
</comment>
<sequence length="144" mass="15833">MRGEAIAAAARAWLGTPYRHQASVKGVGADCLGLVRGLWREVVGEEPEGVPPYSPDWAEAGGRELLREALERWLGPVSVEAMRAGDVLLFRMSPGVAAKHCAVLSAVEGPEPKMIHAYWGRAVVESWMGIWWRRRLVAAFRFPG</sequence>
<accession>A0A7W9C7B9</accession>
<dbReference type="GO" id="GO:0006508">
    <property type="term" value="P:proteolysis"/>
    <property type="evidence" value="ECO:0007669"/>
    <property type="project" value="UniProtKB-KW"/>
</dbReference>
<reference evidence="6 7" key="1">
    <citation type="submission" date="2020-08" db="EMBL/GenBank/DDBJ databases">
        <title>Genomic Encyclopedia of Type Strains, Phase IV (KMG-IV): sequencing the most valuable type-strain genomes for metagenomic binning, comparative biology and taxonomic classification.</title>
        <authorList>
            <person name="Goeker M."/>
        </authorList>
    </citation>
    <scope>NUCLEOTIDE SEQUENCE [LARGE SCALE GENOMIC DNA]</scope>
    <source>
        <strain evidence="6 7">DSM 4731</strain>
    </source>
</reference>
<dbReference type="SUPFAM" id="SSF54001">
    <property type="entry name" value="Cysteine proteinases"/>
    <property type="match status" value="1"/>
</dbReference>
<evidence type="ECO:0000256" key="2">
    <source>
        <dbReference type="ARBA" id="ARBA00022670"/>
    </source>
</evidence>
<keyword evidence="4" id="KW-0788">Thiol protease</keyword>
<dbReference type="Pfam" id="PF00877">
    <property type="entry name" value="NLPC_P60"/>
    <property type="match status" value="1"/>
</dbReference>
<dbReference type="NCBIfam" id="TIGR02219">
    <property type="entry name" value="phage_NlpC_fam"/>
    <property type="match status" value="1"/>
</dbReference>
<evidence type="ECO:0000256" key="1">
    <source>
        <dbReference type="ARBA" id="ARBA00007074"/>
    </source>
</evidence>
<gene>
    <name evidence="6" type="ORF">GGQ93_002095</name>
</gene>
<organism evidence="6 7">
    <name type="scientific">Brevundimonas aurantiaca</name>
    <dbReference type="NCBI Taxonomy" id="74316"/>
    <lineage>
        <taxon>Bacteria</taxon>
        <taxon>Pseudomonadati</taxon>
        <taxon>Pseudomonadota</taxon>
        <taxon>Alphaproteobacteria</taxon>
        <taxon>Caulobacterales</taxon>
        <taxon>Caulobacteraceae</taxon>
        <taxon>Brevundimonas</taxon>
    </lineage>
</organism>
<evidence type="ECO:0000313" key="6">
    <source>
        <dbReference type="EMBL" id="MBB5740377.1"/>
    </source>
</evidence>